<proteinExistence type="predicted"/>
<dbReference type="Pfam" id="PF23827">
    <property type="entry name" value="DUF7197"/>
    <property type="match status" value="1"/>
</dbReference>
<accession>A0A6C0C057</accession>
<dbReference type="EMBL" id="MN739303">
    <property type="protein sequence ID" value="QHS97760.1"/>
    <property type="molecule type" value="Genomic_DNA"/>
</dbReference>
<protein>
    <submittedName>
        <fullName evidence="1">Uncharacterized protein</fullName>
    </submittedName>
</protein>
<evidence type="ECO:0000313" key="1">
    <source>
        <dbReference type="EMBL" id="QHS97760.1"/>
    </source>
</evidence>
<reference evidence="1" key="1">
    <citation type="journal article" date="2020" name="Nature">
        <title>Giant virus diversity and host interactions through global metagenomics.</title>
        <authorList>
            <person name="Schulz F."/>
            <person name="Roux S."/>
            <person name="Paez-Espino D."/>
            <person name="Jungbluth S."/>
            <person name="Walsh D.A."/>
            <person name="Denef V.J."/>
            <person name="McMahon K.D."/>
            <person name="Konstantinidis K.T."/>
            <person name="Eloe-Fadrosh E.A."/>
            <person name="Kyrpides N.C."/>
            <person name="Woyke T."/>
        </authorList>
    </citation>
    <scope>NUCLEOTIDE SEQUENCE</scope>
    <source>
        <strain evidence="1">GVMAG-M-3300020182-33</strain>
    </source>
</reference>
<organism evidence="1">
    <name type="scientific">viral metagenome</name>
    <dbReference type="NCBI Taxonomy" id="1070528"/>
    <lineage>
        <taxon>unclassified sequences</taxon>
        <taxon>metagenomes</taxon>
        <taxon>organismal metagenomes</taxon>
    </lineage>
</organism>
<dbReference type="InterPro" id="IPR055621">
    <property type="entry name" value="DUF7197"/>
</dbReference>
<dbReference type="AlphaFoldDB" id="A0A6C0C057"/>
<name>A0A6C0C057_9ZZZZ</name>
<sequence length="212" mass="24957">MSNTLQTAAIVGAFHYNPSRLHPRLVRRLREIASYFDESTITSMLVPVASASFDVSLRLLDYCCTNYAKKTRVVICEDGRAIHLFSLYKDWLRHYRRRCFDPFRRRERIRFANPSNATEWLDTTVAQLNFLRWADIYKVIPYVRRNMHKIEQDMIFTLSESKKRRVQKSAPGAPLARDETSMYCKRKRTELSKAPRNKCTVYLVPANLAFHD</sequence>